<dbReference type="GO" id="GO:0055085">
    <property type="term" value="P:transmembrane transport"/>
    <property type="evidence" value="ECO:0007669"/>
    <property type="project" value="UniProtKB-ARBA"/>
</dbReference>
<name>A0A9Y2I9L6_9PSEU</name>
<sequence>MTTVEHLRPGALLSAEHLVQRFKVLDGVLEAVSDVSFDVEEGETLGLVGESGCGKSSTGRAVLQLPRPTSGTVRFAGHDLTRAADAELRDVRARLQTIFQDPTSALNPRRRVRDIVGEGLVIRGVDRAEIGRRVDEALDRVGLDPATAGDRRPHEFSGGQCQRIAIARAMVLRPHLIICDEPVASLDVSVQGQVLNLLESMRADDGLSLVFISHDLHVVRAISDRVAVMYLGKIVEIGEVGSVLRRPRHHYTRTLLDALHEVDGSRSTVPTAEGHTGEVPSALRPPSGCRFRTRCAYAEAKCATEEPPLRRLGEDHFVACHFPETE</sequence>
<evidence type="ECO:0000256" key="3">
    <source>
        <dbReference type="ARBA" id="ARBA00022741"/>
    </source>
</evidence>
<evidence type="ECO:0000256" key="4">
    <source>
        <dbReference type="ARBA" id="ARBA00022840"/>
    </source>
</evidence>
<dbReference type="PANTHER" id="PTHR43776">
    <property type="entry name" value="TRANSPORT ATP-BINDING PROTEIN"/>
    <property type="match status" value="1"/>
</dbReference>
<dbReference type="GO" id="GO:0005524">
    <property type="term" value="F:ATP binding"/>
    <property type="evidence" value="ECO:0007669"/>
    <property type="project" value="UniProtKB-KW"/>
</dbReference>
<dbReference type="InterPro" id="IPR013563">
    <property type="entry name" value="Oligopep_ABC_C"/>
</dbReference>
<dbReference type="RefSeq" id="WP_285966397.1">
    <property type="nucleotide sequence ID" value="NZ_CP127294.1"/>
</dbReference>
<dbReference type="Gene3D" id="3.40.50.300">
    <property type="entry name" value="P-loop containing nucleotide triphosphate hydrolases"/>
    <property type="match status" value="1"/>
</dbReference>
<dbReference type="PROSITE" id="PS00211">
    <property type="entry name" value="ABC_TRANSPORTER_1"/>
    <property type="match status" value="1"/>
</dbReference>
<dbReference type="AlphaFoldDB" id="A0A9Y2I9L6"/>
<dbReference type="Pfam" id="PF08352">
    <property type="entry name" value="oligo_HPY"/>
    <property type="match status" value="1"/>
</dbReference>
<dbReference type="PANTHER" id="PTHR43776:SF7">
    <property type="entry name" value="D,D-DIPEPTIDE TRANSPORT ATP-BINDING PROTEIN DDPF-RELATED"/>
    <property type="match status" value="1"/>
</dbReference>
<comment type="similarity">
    <text evidence="1">Belongs to the ABC transporter superfamily.</text>
</comment>
<gene>
    <name evidence="7" type="ORF">QRX50_29530</name>
</gene>
<dbReference type="Pfam" id="PF00005">
    <property type="entry name" value="ABC_tran"/>
    <property type="match status" value="1"/>
</dbReference>
<evidence type="ECO:0000259" key="6">
    <source>
        <dbReference type="PROSITE" id="PS50893"/>
    </source>
</evidence>
<keyword evidence="8" id="KW-1185">Reference proteome</keyword>
<keyword evidence="3" id="KW-0547">Nucleotide-binding</keyword>
<dbReference type="Proteomes" id="UP001236014">
    <property type="component" value="Chromosome"/>
</dbReference>
<proteinExistence type="inferred from homology"/>
<evidence type="ECO:0000256" key="1">
    <source>
        <dbReference type="ARBA" id="ARBA00005417"/>
    </source>
</evidence>
<dbReference type="InterPro" id="IPR050319">
    <property type="entry name" value="ABC_transp_ATP-bind"/>
</dbReference>
<dbReference type="InterPro" id="IPR017871">
    <property type="entry name" value="ABC_transporter-like_CS"/>
</dbReference>
<dbReference type="InterPro" id="IPR003593">
    <property type="entry name" value="AAA+_ATPase"/>
</dbReference>
<organism evidence="7 8">
    <name type="scientific">Amycolatopsis carbonis</name>
    <dbReference type="NCBI Taxonomy" id="715471"/>
    <lineage>
        <taxon>Bacteria</taxon>
        <taxon>Bacillati</taxon>
        <taxon>Actinomycetota</taxon>
        <taxon>Actinomycetes</taxon>
        <taxon>Pseudonocardiales</taxon>
        <taxon>Pseudonocardiaceae</taxon>
        <taxon>Amycolatopsis</taxon>
    </lineage>
</organism>
<dbReference type="InterPro" id="IPR003439">
    <property type="entry name" value="ABC_transporter-like_ATP-bd"/>
</dbReference>
<dbReference type="KEGG" id="acab:QRX50_29530"/>
<evidence type="ECO:0000256" key="2">
    <source>
        <dbReference type="ARBA" id="ARBA00022448"/>
    </source>
</evidence>
<evidence type="ECO:0000256" key="5">
    <source>
        <dbReference type="SAM" id="MobiDB-lite"/>
    </source>
</evidence>
<keyword evidence="2" id="KW-0813">Transport</keyword>
<dbReference type="NCBIfam" id="TIGR01727">
    <property type="entry name" value="oligo_HPY"/>
    <property type="match status" value="1"/>
</dbReference>
<dbReference type="CDD" id="cd03257">
    <property type="entry name" value="ABC_NikE_OppD_transporters"/>
    <property type="match status" value="1"/>
</dbReference>
<protein>
    <submittedName>
        <fullName evidence="7">ABC transporter ATP-binding protein</fullName>
    </submittedName>
</protein>
<evidence type="ECO:0000313" key="7">
    <source>
        <dbReference type="EMBL" id="WIX75632.1"/>
    </source>
</evidence>
<keyword evidence="4 7" id="KW-0067">ATP-binding</keyword>
<feature type="region of interest" description="Disordered" evidence="5">
    <location>
        <begin position="266"/>
        <end position="285"/>
    </location>
</feature>
<dbReference type="FunFam" id="3.40.50.300:FF:000016">
    <property type="entry name" value="Oligopeptide ABC transporter ATP-binding component"/>
    <property type="match status" value="1"/>
</dbReference>
<accession>A0A9Y2I9L6</accession>
<dbReference type="GO" id="GO:0015833">
    <property type="term" value="P:peptide transport"/>
    <property type="evidence" value="ECO:0007669"/>
    <property type="project" value="InterPro"/>
</dbReference>
<reference evidence="7 8" key="1">
    <citation type="submission" date="2023-06" db="EMBL/GenBank/DDBJ databases">
        <authorList>
            <person name="Oyuntsetseg B."/>
            <person name="Kim S.B."/>
        </authorList>
    </citation>
    <scope>NUCLEOTIDE SEQUENCE [LARGE SCALE GENOMIC DNA]</scope>
    <source>
        <strain evidence="7 8">2-15</strain>
    </source>
</reference>
<dbReference type="InterPro" id="IPR027417">
    <property type="entry name" value="P-loop_NTPase"/>
</dbReference>
<evidence type="ECO:0000313" key="8">
    <source>
        <dbReference type="Proteomes" id="UP001236014"/>
    </source>
</evidence>
<dbReference type="EMBL" id="CP127294">
    <property type="protein sequence ID" value="WIX75632.1"/>
    <property type="molecule type" value="Genomic_DNA"/>
</dbReference>
<dbReference type="SMART" id="SM00382">
    <property type="entry name" value="AAA"/>
    <property type="match status" value="1"/>
</dbReference>
<dbReference type="PROSITE" id="PS50893">
    <property type="entry name" value="ABC_TRANSPORTER_2"/>
    <property type="match status" value="1"/>
</dbReference>
<dbReference type="GO" id="GO:0016887">
    <property type="term" value="F:ATP hydrolysis activity"/>
    <property type="evidence" value="ECO:0007669"/>
    <property type="project" value="InterPro"/>
</dbReference>
<dbReference type="SUPFAM" id="SSF52540">
    <property type="entry name" value="P-loop containing nucleoside triphosphate hydrolases"/>
    <property type="match status" value="1"/>
</dbReference>
<feature type="domain" description="ABC transporter" evidence="6">
    <location>
        <begin position="13"/>
        <end position="256"/>
    </location>
</feature>